<gene>
    <name evidence="3" type="primary">LOC113852147</name>
</gene>
<dbReference type="KEGG" id="aprc:113852147"/>
<evidence type="ECO:0000256" key="1">
    <source>
        <dbReference type="SAM" id="Phobius"/>
    </source>
</evidence>
<reference evidence="3" key="2">
    <citation type="submission" date="2025-08" db="UniProtKB">
        <authorList>
            <consortium name="RefSeq"/>
        </authorList>
    </citation>
    <scope>IDENTIFICATION</scope>
    <source>
        <tissue evidence="3">Young leaves</tissue>
    </source>
</reference>
<dbReference type="OrthoDB" id="1939220at2759"/>
<proteinExistence type="predicted"/>
<reference evidence="2" key="1">
    <citation type="journal article" date="2019" name="Toxins">
        <title>Detection of Abrin-Like and Prepropulchellin-Like Toxin Genes and Transcripts Using Whole Genome Sequencing and Full-Length Transcript Sequencing of Abrus precatorius.</title>
        <authorList>
            <person name="Hovde B.T."/>
            <person name="Daligault H.E."/>
            <person name="Hanschen E.R."/>
            <person name="Kunde Y.A."/>
            <person name="Johnson M.B."/>
            <person name="Starkenburg S.R."/>
            <person name="Johnson S.L."/>
        </authorList>
    </citation>
    <scope>NUCLEOTIDE SEQUENCE [LARGE SCALE GENOMIC DNA]</scope>
</reference>
<sequence length="231" mass="25176">MASYNAYFMIIIMSFMLSPMLSSYSQPIPKVPTLSSSPATLTDPPPSPLSPFQELSPDIAPLLPSPGGVLPTPAGSDIPLIPSNPSPPNPDDIIAPGPLSPFGSIQATSNAPASLVCSIATTAIAGLAAYWSIYAAVYEIYDNIMNPCFFLYWVENNFSKQYHFSFYDSTVDFPVVIIERHFVYSWKPRSDGTEELLPALSGLHVINLGDGTWFKHVSIFSELQLEHVTDT</sequence>
<name>A0A8B8K394_ABRPR</name>
<keyword evidence="1" id="KW-0472">Membrane</keyword>
<feature type="transmembrane region" description="Helical" evidence="1">
    <location>
        <begin position="6"/>
        <end position="24"/>
    </location>
</feature>
<evidence type="ECO:0000313" key="2">
    <source>
        <dbReference type="Proteomes" id="UP000694853"/>
    </source>
</evidence>
<dbReference type="PANTHER" id="PTHR35725:SF3">
    <property type="entry name" value="CLASSICAL ARABINOGALACTAN PROTEIN 25"/>
    <property type="match status" value="1"/>
</dbReference>
<dbReference type="AlphaFoldDB" id="A0A8B8K394"/>
<keyword evidence="1" id="KW-0812">Transmembrane</keyword>
<dbReference type="PANTHER" id="PTHR35725">
    <property type="entry name" value="CLASSICAL ARABINOGALACTAN PROTEIN 26"/>
    <property type="match status" value="1"/>
</dbReference>
<organism evidence="2 3">
    <name type="scientific">Abrus precatorius</name>
    <name type="common">Indian licorice</name>
    <name type="synonym">Glycine abrus</name>
    <dbReference type="NCBI Taxonomy" id="3816"/>
    <lineage>
        <taxon>Eukaryota</taxon>
        <taxon>Viridiplantae</taxon>
        <taxon>Streptophyta</taxon>
        <taxon>Embryophyta</taxon>
        <taxon>Tracheophyta</taxon>
        <taxon>Spermatophyta</taxon>
        <taxon>Magnoliopsida</taxon>
        <taxon>eudicotyledons</taxon>
        <taxon>Gunneridae</taxon>
        <taxon>Pentapetalae</taxon>
        <taxon>rosids</taxon>
        <taxon>fabids</taxon>
        <taxon>Fabales</taxon>
        <taxon>Fabaceae</taxon>
        <taxon>Papilionoideae</taxon>
        <taxon>50 kb inversion clade</taxon>
        <taxon>NPAAA clade</taxon>
        <taxon>indigoferoid/millettioid clade</taxon>
        <taxon>Abreae</taxon>
        <taxon>Abrus</taxon>
    </lineage>
</organism>
<accession>A0A8B8K394</accession>
<dbReference type="RefSeq" id="XP_027338195.1">
    <property type="nucleotide sequence ID" value="XM_027482394.1"/>
</dbReference>
<dbReference type="Proteomes" id="UP000694853">
    <property type="component" value="Unplaced"/>
</dbReference>
<keyword evidence="2" id="KW-1185">Reference proteome</keyword>
<protein>
    <submittedName>
        <fullName evidence="3">Classical arabinogalactan protein 26-like</fullName>
    </submittedName>
</protein>
<keyword evidence="1" id="KW-1133">Transmembrane helix</keyword>
<evidence type="ECO:0000313" key="3">
    <source>
        <dbReference type="RefSeq" id="XP_027338195.1"/>
    </source>
</evidence>
<dbReference type="InterPro" id="IPR039346">
    <property type="entry name" value="AGP25/26"/>
</dbReference>
<dbReference type="GeneID" id="113852147"/>